<feature type="domain" description="Mur ligase C-terminal" evidence="9">
    <location>
        <begin position="310"/>
        <end position="381"/>
    </location>
</feature>
<evidence type="ECO:0000256" key="7">
    <source>
        <dbReference type="ARBA" id="ARBA00022840"/>
    </source>
</evidence>
<dbReference type="InterPro" id="IPR036565">
    <property type="entry name" value="Mur-like_cat_sf"/>
</dbReference>
<dbReference type="InterPro" id="IPR005762">
    <property type="entry name" value="MurD"/>
</dbReference>
<gene>
    <name evidence="11" type="ORF">LCGC14_1647110</name>
</gene>
<keyword evidence="6" id="KW-0547">Nucleotide-binding</keyword>
<dbReference type="GO" id="GO:0009252">
    <property type="term" value="P:peptidoglycan biosynthetic process"/>
    <property type="evidence" value="ECO:0007669"/>
    <property type="project" value="UniProtKB-UniPathway"/>
</dbReference>
<comment type="pathway">
    <text evidence="2">Cell wall biogenesis; peptidoglycan biosynthesis.</text>
</comment>
<evidence type="ECO:0000259" key="10">
    <source>
        <dbReference type="Pfam" id="PF08245"/>
    </source>
</evidence>
<dbReference type="PANTHER" id="PTHR43692:SF1">
    <property type="entry name" value="UDP-N-ACETYLMURAMOYLALANINE--D-GLUTAMATE LIGASE"/>
    <property type="match status" value="1"/>
</dbReference>
<dbReference type="Pfam" id="PF21799">
    <property type="entry name" value="MurD-like_N"/>
    <property type="match status" value="1"/>
</dbReference>
<dbReference type="Pfam" id="PF02875">
    <property type="entry name" value="Mur_ligase_C"/>
    <property type="match status" value="1"/>
</dbReference>
<dbReference type="InterPro" id="IPR036615">
    <property type="entry name" value="Mur_ligase_C_dom_sf"/>
</dbReference>
<dbReference type="GO" id="GO:0008360">
    <property type="term" value="P:regulation of cell shape"/>
    <property type="evidence" value="ECO:0007669"/>
    <property type="project" value="InterPro"/>
</dbReference>
<dbReference type="SUPFAM" id="SSF51984">
    <property type="entry name" value="MurCD N-terminal domain"/>
    <property type="match status" value="1"/>
</dbReference>
<dbReference type="GO" id="GO:0051301">
    <property type="term" value="P:cell division"/>
    <property type="evidence" value="ECO:0007669"/>
    <property type="project" value="UniProtKB-KW"/>
</dbReference>
<dbReference type="Pfam" id="PF08245">
    <property type="entry name" value="Mur_ligase_M"/>
    <property type="match status" value="1"/>
</dbReference>
<keyword evidence="8" id="KW-0131">Cell cycle</keyword>
<dbReference type="GO" id="GO:0005524">
    <property type="term" value="F:ATP binding"/>
    <property type="evidence" value="ECO:0007669"/>
    <property type="project" value="UniProtKB-KW"/>
</dbReference>
<evidence type="ECO:0000256" key="5">
    <source>
        <dbReference type="ARBA" id="ARBA00022618"/>
    </source>
</evidence>
<keyword evidence="7" id="KW-0067">ATP-binding</keyword>
<keyword evidence="3" id="KW-0963">Cytoplasm</keyword>
<dbReference type="AlphaFoldDB" id="A0A0F9HXW6"/>
<evidence type="ECO:0000259" key="9">
    <source>
        <dbReference type="Pfam" id="PF02875"/>
    </source>
</evidence>
<dbReference type="InterPro" id="IPR013221">
    <property type="entry name" value="Mur_ligase_cen"/>
</dbReference>
<organism evidence="11">
    <name type="scientific">marine sediment metagenome</name>
    <dbReference type="NCBI Taxonomy" id="412755"/>
    <lineage>
        <taxon>unclassified sequences</taxon>
        <taxon>metagenomes</taxon>
        <taxon>ecological metagenomes</taxon>
    </lineage>
</organism>
<dbReference type="Gene3D" id="3.40.1190.10">
    <property type="entry name" value="Mur-like, catalytic domain"/>
    <property type="match status" value="1"/>
</dbReference>
<keyword evidence="5" id="KW-0132">Cell division</keyword>
<protein>
    <submittedName>
        <fullName evidence="11">Uncharacterized protein</fullName>
    </submittedName>
</protein>
<evidence type="ECO:0000256" key="2">
    <source>
        <dbReference type="ARBA" id="ARBA00004752"/>
    </source>
</evidence>
<evidence type="ECO:0000256" key="8">
    <source>
        <dbReference type="ARBA" id="ARBA00023306"/>
    </source>
</evidence>
<feature type="domain" description="Mur ligase central" evidence="10">
    <location>
        <begin position="105"/>
        <end position="288"/>
    </location>
</feature>
<reference evidence="11" key="1">
    <citation type="journal article" date="2015" name="Nature">
        <title>Complex archaea that bridge the gap between prokaryotes and eukaryotes.</title>
        <authorList>
            <person name="Spang A."/>
            <person name="Saw J.H."/>
            <person name="Jorgensen S.L."/>
            <person name="Zaremba-Niedzwiedzka K."/>
            <person name="Martijn J."/>
            <person name="Lind A.E."/>
            <person name="van Eijk R."/>
            <person name="Schleper C."/>
            <person name="Guy L."/>
            <person name="Ettema T.J."/>
        </authorList>
    </citation>
    <scope>NUCLEOTIDE SEQUENCE</scope>
</reference>
<dbReference type="PANTHER" id="PTHR43692">
    <property type="entry name" value="UDP-N-ACETYLMURAMOYLALANINE--D-GLUTAMATE LIGASE"/>
    <property type="match status" value="1"/>
</dbReference>
<evidence type="ECO:0000256" key="3">
    <source>
        <dbReference type="ARBA" id="ARBA00022490"/>
    </source>
</evidence>
<dbReference type="Gene3D" id="3.40.50.720">
    <property type="entry name" value="NAD(P)-binding Rossmann-like Domain"/>
    <property type="match status" value="1"/>
</dbReference>
<dbReference type="GO" id="GO:0004326">
    <property type="term" value="F:tetrahydrofolylpolyglutamate synthase activity"/>
    <property type="evidence" value="ECO:0007669"/>
    <property type="project" value="InterPro"/>
</dbReference>
<dbReference type="PROSITE" id="PS01011">
    <property type="entry name" value="FOLYLPOLYGLU_SYNT_1"/>
    <property type="match status" value="1"/>
</dbReference>
<accession>A0A0F9HXW6</accession>
<name>A0A0F9HXW6_9ZZZZ</name>
<comment type="subcellular location">
    <subcellularLocation>
        <location evidence="1">Cytoplasm</location>
    </subcellularLocation>
</comment>
<dbReference type="InterPro" id="IPR004101">
    <property type="entry name" value="Mur_ligase_C"/>
</dbReference>
<dbReference type="Gene3D" id="3.90.190.20">
    <property type="entry name" value="Mur ligase, C-terminal domain"/>
    <property type="match status" value="1"/>
</dbReference>
<comment type="caution">
    <text evidence="11">The sequence shown here is derived from an EMBL/GenBank/DDBJ whole genome shotgun (WGS) entry which is preliminary data.</text>
</comment>
<dbReference type="GO" id="GO:0008764">
    <property type="term" value="F:UDP-N-acetylmuramoylalanine-D-glutamate ligase activity"/>
    <property type="evidence" value="ECO:0007669"/>
    <property type="project" value="UniProtKB-EC"/>
</dbReference>
<dbReference type="NCBIfam" id="TIGR01087">
    <property type="entry name" value="murD"/>
    <property type="match status" value="1"/>
</dbReference>
<dbReference type="SUPFAM" id="SSF53244">
    <property type="entry name" value="MurD-like peptide ligases, peptide-binding domain"/>
    <property type="match status" value="1"/>
</dbReference>
<proteinExistence type="predicted"/>
<dbReference type="GO" id="GO:0005737">
    <property type="term" value="C:cytoplasm"/>
    <property type="evidence" value="ECO:0007669"/>
    <property type="project" value="UniProtKB-SubCell"/>
</dbReference>
<evidence type="ECO:0000256" key="1">
    <source>
        <dbReference type="ARBA" id="ARBA00004496"/>
    </source>
</evidence>
<evidence type="ECO:0000313" key="11">
    <source>
        <dbReference type="EMBL" id="KKM20276.1"/>
    </source>
</evidence>
<dbReference type="EMBL" id="LAZR01013802">
    <property type="protein sequence ID" value="KKM20276.1"/>
    <property type="molecule type" value="Genomic_DNA"/>
</dbReference>
<sequence>MVVGLARSGVAAANLLARKGRDVVVTDVKSAPELKGSITELDPSVRLALGGHPEGLIEGAELVVMSPGVPSDLRPVRLAREAGVEVMGELELAWRAFEGKPFFAVTGTNGKSTTVSLLALMMELSGSKCLLGGNIGRPLAAEAAAGESADCVVAEVSSFQLETIDRFHARGAAILNVTPDHLDRYPSMDGYMAAKAAIARNQRDGDVLVLNADDPGCAALRDSHIKDIPGREVLYFSRSNEVKGCFIRHNEVYFATGSDDDGALIKCESIRVQGVHNQENAMAAVLLARAAGCKREAIVEALREFPGLEHRLEFVRELDGVRFFNDSKGTNVDAVLKSLEGFLDQKVVLIAGGRDKDSDFTLLKQMVERKCRAVVLIGEAAGKIETVISGISGPLVIEHAS</sequence>
<dbReference type="UniPathway" id="UPA00219"/>
<evidence type="ECO:0000256" key="6">
    <source>
        <dbReference type="ARBA" id="ARBA00022741"/>
    </source>
</evidence>
<dbReference type="SUPFAM" id="SSF53623">
    <property type="entry name" value="MurD-like peptide ligases, catalytic domain"/>
    <property type="match status" value="1"/>
</dbReference>
<dbReference type="InterPro" id="IPR018109">
    <property type="entry name" value="Folylpolyglutamate_synth_CS"/>
</dbReference>
<keyword evidence="4" id="KW-0436">Ligase</keyword>
<evidence type="ECO:0000256" key="4">
    <source>
        <dbReference type="ARBA" id="ARBA00022598"/>
    </source>
</evidence>
<feature type="non-terminal residue" evidence="11">
    <location>
        <position position="401"/>
    </location>
</feature>